<dbReference type="Gene3D" id="3.10.450.10">
    <property type="match status" value="1"/>
</dbReference>
<reference evidence="7" key="1">
    <citation type="journal article" date="2017" name="Gigascience">
        <title>The genome draft of coconut (Cocos nucifera).</title>
        <authorList>
            <person name="Xiao Y."/>
            <person name="Xu P."/>
            <person name="Fan H."/>
            <person name="Baudouin L."/>
            <person name="Xia W."/>
            <person name="Bocs S."/>
            <person name="Xu J."/>
            <person name="Li Q."/>
            <person name="Guo A."/>
            <person name="Zhou L."/>
            <person name="Li J."/>
            <person name="Wu Y."/>
            <person name="Ma Z."/>
            <person name="Armero A."/>
            <person name="Issali A.E."/>
            <person name="Liu N."/>
            <person name="Peng M."/>
            <person name="Yang Y."/>
        </authorList>
    </citation>
    <scope>NUCLEOTIDE SEQUENCE</scope>
    <source>
        <tissue evidence="7">Spear leaf of Hainan Tall coconut</tissue>
    </source>
</reference>
<dbReference type="Pfam" id="PF04759">
    <property type="entry name" value="DUF617"/>
    <property type="match status" value="1"/>
</dbReference>
<dbReference type="GO" id="GO:0005886">
    <property type="term" value="C:plasma membrane"/>
    <property type="evidence" value="ECO:0007669"/>
    <property type="project" value="TreeGrafter"/>
</dbReference>
<accession>A0A8K0IB02</accession>
<evidence type="ECO:0000256" key="1">
    <source>
        <dbReference type="ARBA" id="ARBA00007233"/>
    </source>
</evidence>
<dbReference type="NCBIfam" id="TIGR01570">
    <property type="entry name" value="A_thal_3588"/>
    <property type="match status" value="1"/>
</dbReference>
<dbReference type="SUPFAM" id="SSF54403">
    <property type="entry name" value="Cystatin/monellin"/>
    <property type="match status" value="1"/>
</dbReference>
<feature type="transmembrane region" description="Helical" evidence="5">
    <location>
        <begin position="434"/>
        <end position="459"/>
    </location>
</feature>
<keyword evidence="2" id="KW-0646">Protease inhibitor</keyword>
<comment type="similarity">
    <text evidence="1">Belongs to the cystatin family. Phytocystatin subfamily.</text>
</comment>
<gene>
    <name evidence="7" type="ORF">COCNU_06G007480</name>
</gene>
<dbReference type="InterPro" id="IPR045301">
    <property type="entry name" value="GEX3-like"/>
</dbReference>
<dbReference type="EMBL" id="CM017877">
    <property type="protein sequence ID" value="KAG1346919.1"/>
    <property type="molecule type" value="Genomic_DNA"/>
</dbReference>
<evidence type="ECO:0000256" key="2">
    <source>
        <dbReference type="ARBA" id="ARBA00022690"/>
    </source>
</evidence>
<dbReference type="Pfam" id="PF16845">
    <property type="entry name" value="SQAPI"/>
    <property type="match status" value="1"/>
</dbReference>
<dbReference type="InterPro" id="IPR011047">
    <property type="entry name" value="Quinoprotein_ADH-like_sf"/>
</dbReference>
<dbReference type="PANTHER" id="PTHR37253:SF1">
    <property type="entry name" value="PROTEIN GAMETE EXPRESSED 3"/>
    <property type="match status" value="1"/>
</dbReference>
<feature type="transmembrane region" description="Helical" evidence="5">
    <location>
        <begin position="716"/>
        <end position="736"/>
    </location>
</feature>
<evidence type="ECO:0000259" key="6">
    <source>
        <dbReference type="SMART" id="SM00043"/>
    </source>
</evidence>
<dbReference type="InterPro" id="IPR018073">
    <property type="entry name" value="Prot_inh_cystat_CS"/>
</dbReference>
<dbReference type="SMART" id="SM00043">
    <property type="entry name" value="CY"/>
    <property type="match status" value="1"/>
</dbReference>
<evidence type="ECO:0000256" key="4">
    <source>
        <dbReference type="SAM" id="MobiDB-lite"/>
    </source>
</evidence>
<evidence type="ECO:0000313" key="8">
    <source>
        <dbReference type="Proteomes" id="UP000797356"/>
    </source>
</evidence>
<dbReference type="GO" id="GO:0010183">
    <property type="term" value="P:pollen tube guidance"/>
    <property type="evidence" value="ECO:0007669"/>
    <property type="project" value="TreeGrafter"/>
</dbReference>
<keyword evidence="5" id="KW-1133">Transmembrane helix</keyword>
<comment type="caution">
    <text evidence="7">The sequence shown here is derived from an EMBL/GenBank/DDBJ whole genome shotgun (WGS) entry which is preliminary data.</text>
</comment>
<keyword evidence="3" id="KW-0789">Thiol protease inhibitor</keyword>
<feature type="region of interest" description="Disordered" evidence="4">
    <location>
        <begin position="572"/>
        <end position="610"/>
    </location>
</feature>
<dbReference type="Gene3D" id="2.130.10.10">
    <property type="entry name" value="YVTN repeat-like/Quinoprotein amine dehydrogenase"/>
    <property type="match status" value="1"/>
</dbReference>
<dbReference type="SUPFAM" id="SSF50998">
    <property type="entry name" value="Quinoprotein alcohol dehydrogenase-like"/>
    <property type="match status" value="1"/>
</dbReference>
<keyword evidence="5" id="KW-0812">Transmembrane</keyword>
<dbReference type="InterPro" id="IPR015943">
    <property type="entry name" value="WD40/YVTN_repeat-like_dom_sf"/>
</dbReference>
<proteinExistence type="inferred from homology"/>
<feature type="domain" description="Cystatin" evidence="6">
    <location>
        <begin position="2"/>
        <end position="92"/>
    </location>
</feature>
<feature type="compositionally biased region" description="Basic and acidic residues" evidence="4">
    <location>
        <begin position="589"/>
        <end position="601"/>
    </location>
</feature>
<dbReference type="GO" id="GO:0010274">
    <property type="term" value="P:hydrotropism"/>
    <property type="evidence" value="ECO:0007669"/>
    <property type="project" value="InterPro"/>
</dbReference>
<keyword evidence="8" id="KW-1185">Reference proteome</keyword>
<dbReference type="GO" id="GO:0004869">
    <property type="term" value="F:cysteine-type endopeptidase inhibitor activity"/>
    <property type="evidence" value="ECO:0007669"/>
    <property type="project" value="UniProtKB-KW"/>
</dbReference>
<dbReference type="InterPro" id="IPR046350">
    <property type="entry name" value="Cystatin_sf"/>
</dbReference>
<sequence length="1027" mass="114150">MATLEGMSDSQGNQNSIEIEELGRFAVQEHNKKENALLEFGRVVKAKEQVVAGALHHLTLEVMEAGKKKLYEAKVWVKPRLKFKELQEFKHLGVSSSVTFADLRVKQAEMASLKTENRLSNPLIRNDGRFIACSRRNLFAFEKNGTVAWVIPLHYECRTDITPVADERGKDDILTDPRSVKTIANTEGQLYSLYIRSPHFRWIQDFSSVDKLLTITSGNNGHLYVIFPKKALVMALDVSTGNVLWQNNVGPLSTENYLPIVDSNGWMSIGSLDGFLYSFSPNGDLKKFLETTAPNSVIQVSPVVDCSRFAVYISQIVMEGKLSQTTGNYTYISAMKPMNIVFSLLAPATGTIYWTGKYPGELSSLLSKSHLRYFVLDERILLTFLSAGNGRFATQKSENYWHFTLATQSQKIAWTCSQAKPKFVSMDAGNERAILLFLFFQFAIIITLAGVVRFCCFFWRKKKLQDHGLGRFLDKRRSLHSKRKMLSKMISELEQDAAEDATTNEALDQLGEIIRAKEGVERKLSTSYSLGRDRIGSKRGSILPLYDGKTKSHSFHSSRKESVTIFNTISDTSTSVESSSGSDNVSDSSSKKEEQHWHNYGEMKSATKGKAVVEAGSSGRIFTPRGDGGEGSSDFTKGSRVFMNPMFFEHQTDGRLLDDLVTAILKAHHLNADLPLTVVKSRNTSIPLGLTHDLLTAGSHGSLQGFQQKRAHRDRFSISFICLLGTVSLASFFPVVRDTFLVMAIDFHRTVANEFLHQYQKHPKMRTIMARTPHESSFSFSKRHFQRIIGKGGGGEERKHAQGGEAEEEFLAFSNSSSNVCDDEPVAVAPPPARKRGASSAAVAVSRFRTVIAAAIARRHRLAGLGPRVTGTLFGHRRGHVHFAFQVDPRSCPALLIELATPTSTLVREMASGLVRIALECERRGGKAAGKLLEEPLWRAYCNGKKCGYAVRRECGPADWRVLRAVEPVSMGAGVLPGDGSSSSEGEMMYMRARFERVVGSKDSEAFYMMNPDNNGGPELSIYLLRV</sequence>
<dbReference type="GO" id="GO:0009793">
    <property type="term" value="P:embryo development ending in seed dormancy"/>
    <property type="evidence" value="ECO:0007669"/>
    <property type="project" value="TreeGrafter"/>
</dbReference>
<dbReference type="AlphaFoldDB" id="A0A8K0IB02"/>
<evidence type="ECO:0000313" key="7">
    <source>
        <dbReference type="EMBL" id="KAG1346919.1"/>
    </source>
</evidence>
<keyword evidence="5" id="KW-0472">Membrane</keyword>
<dbReference type="OrthoDB" id="19653at2759"/>
<reference evidence="7" key="2">
    <citation type="submission" date="2019-07" db="EMBL/GenBank/DDBJ databases">
        <authorList>
            <person name="Yang Y."/>
            <person name="Bocs S."/>
            <person name="Baudouin L."/>
        </authorList>
    </citation>
    <scope>NUCLEOTIDE SEQUENCE</scope>
    <source>
        <tissue evidence="7">Spear leaf of Hainan Tall coconut</tissue>
    </source>
</reference>
<dbReference type="PROSITE" id="PS00287">
    <property type="entry name" value="CYSTATIN"/>
    <property type="match status" value="1"/>
</dbReference>
<name>A0A8K0IB02_COCNU</name>
<dbReference type="InterPro" id="IPR000010">
    <property type="entry name" value="Cystatin_dom"/>
</dbReference>
<dbReference type="Proteomes" id="UP000797356">
    <property type="component" value="Chromosome 6"/>
</dbReference>
<dbReference type="InterPro" id="IPR006460">
    <property type="entry name" value="MIZ1-like_pln"/>
</dbReference>
<dbReference type="PANTHER" id="PTHR37253">
    <property type="entry name" value="PROTEIN GAMETE EXPRESSED 3"/>
    <property type="match status" value="1"/>
</dbReference>
<evidence type="ECO:0000256" key="3">
    <source>
        <dbReference type="ARBA" id="ARBA00022704"/>
    </source>
</evidence>
<evidence type="ECO:0000256" key="5">
    <source>
        <dbReference type="SAM" id="Phobius"/>
    </source>
</evidence>
<feature type="compositionally biased region" description="Low complexity" evidence="4">
    <location>
        <begin position="572"/>
        <end position="588"/>
    </location>
</feature>
<protein>
    <submittedName>
        <fullName evidence="7">Putative Cysteine proteinase inhibitor</fullName>
    </submittedName>
</protein>
<dbReference type="CDD" id="cd00042">
    <property type="entry name" value="CY"/>
    <property type="match status" value="1"/>
</dbReference>
<organism evidence="7 8">
    <name type="scientific">Cocos nucifera</name>
    <name type="common">Coconut palm</name>
    <dbReference type="NCBI Taxonomy" id="13894"/>
    <lineage>
        <taxon>Eukaryota</taxon>
        <taxon>Viridiplantae</taxon>
        <taxon>Streptophyta</taxon>
        <taxon>Embryophyta</taxon>
        <taxon>Tracheophyta</taxon>
        <taxon>Spermatophyta</taxon>
        <taxon>Magnoliopsida</taxon>
        <taxon>Liliopsida</taxon>
        <taxon>Arecaceae</taxon>
        <taxon>Arecoideae</taxon>
        <taxon>Cocoseae</taxon>
        <taxon>Attaleinae</taxon>
        <taxon>Cocos</taxon>
    </lineage>
</organism>